<dbReference type="VEuPathDB" id="FungiDB:PV06_06579"/>
<dbReference type="PANTHER" id="PTHR33387:SF3">
    <property type="entry name" value="DUF985 DOMAIN-CONTAINING PROTEIN"/>
    <property type="match status" value="1"/>
</dbReference>
<dbReference type="InterPro" id="IPR011051">
    <property type="entry name" value="RmlC_Cupin_sf"/>
</dbReference>
<name>A0A0D2DEZ6_9EURO</name>
<evidence type="ECO:0000313" key="3">
    <source>
        <dbReference type="Proteomes" id="UP000053342"/>
    </source>
</evidence>
<dbReference type="Proteomes" id="UP000053342">
    <property type="component" value="Unassembled WGS sequence"/>
</dbReference>
<dbReference type="EMBL" id="KN847337">
    <property type="protein sequence ID" value="KIW40980.1"/>
    <property type="molecule type" value="Genomic_DNA"/>
</dbReference>
<dbReference type="Pfam" id="PF06172">
    <property type="entry name" value="Cupin_5"/>
    <property type="match status" value="1"/>
</dbReference>
<dbReference type="InterPro" id="IPR009327">
    <property type="entry name" value="Cupin_DUF985"/>
</dbReference>
<dbReference type="PANTHER" id="PTHR33387">
    <property type="entry name" value="RMLC-LIKE JELLY ROLL FOLD PROTEIN"/>
    <property type="match status" value="1"/>
</dbReference>
<dbReference type="OrthoDB" id="6614653at2759"/>
<dbReference type="SUPFAM" id="SSF51182">
    <property type="entry name" value="RmlC-like cupins"/>
    <property type="match status" value="1"/>
</dbReference>
<dbReference type="CDD" id="cd06121">
    <property type="entry name" value="cupin_YML079wp"/>
    <property type="match status" value="1"/>
</dbReference>
<sequence>MSIIPSSDTDYARLLLSNPPPKNPEGVERTISALSLQAHIEGGFFAETDRDGLLVPNPFLGLPYLTNATARDASTTRSASTTIFYLVGPTSPVGHFHRNRGRTVHTLHRGRGRYVLLHVDERDQDGRVPVETFVVGHDLERGERLQWIVDGGKFKASFLLPDTDTTAGHGDGGGEGGGDQSQQGLLISETVVPGFEYSDHDFLTAQGMVEYLDRNQIKELKWLLKRDEQDKLEEALEKKQQDMKA</sequence>
<reference evidence="2 3" key="1">
    <citation type="submission" date="2015-01" db="EMBL/GenBank/DDBJ databases">
        <title>The Genome Sequence of Exophiala oligosperma CBS72588.</title>
        <authorList>
            <consortium name="The Broad Institute Genomics Platform"/>
            <person name="Cuomo C."/>
            <person name="de Hoog S."/>
            <person name="Gorbushina A."/>
            <person name="Stielow B."/>
            <person name="Teixiera M."/>
            <person name="Abouelleil A."/>
            <person name="Chapman S.B."/>
            <person name="Priest M."/>
            <person name="Young S.K."/>
            <person name="Wortman J."/>
            <person name="Nusbaum C."/>
            <person name="Birren B."/>
        </authorList>
    </citation>
    <scope>NUCLEOTIDE SEQUENCE [LARGE SCALE GENOMIC DNA]</scope>
    <source>
        <strain evidence="2 3">CBS 72588</strain>
    </source>
</reference>
<evidence type="ECO:0000259" key="1">
    <source>
        <dbReference type="Pfam" id="PF06172"/>
    </source>
</evidence>
<dbReference type="HOGENOM" id="CLU_097615_0_0_1"/>
<feature type="domain" description="DUF985" evidence="1">
    <location>
        <begin position="29"/>
        <end position="202"/>
    </location>
</feature>
<dbReference type="AlphaFoldDB" id="A0A0D2DEZ6"/>
<dbReference type="Gene3D" id="2.60.120.10">
    <property type="entry name" value="Jelly Rolls"/>
    <property type="match status" value="1"/>
</dbReference>
<gene>
    <name evidence="2" type="ORF">PV06_06579</name>
</gene>
<dbReference type="InterPro" id="IPR014710">
    <property type="entry name" value="RmlC-like_jellyroll"/>
</dbReference>
<organism evidence="2 3">
    <name type="scientific">Exophiala oligosperma</name>
    <dbReference type="NCBI Taxonomy" id="215243"/>
    <lineage>
        <taxon>Eukaryota</taxon>
        <taxon>Fungi</taxon>
        <taxon>Dikarya</taxon>
        <taxon>Ascomycota</taxon>
        <taxon>Pezizomycotina</taxon>
        <taxon>Eurotiomycetes</taxon>
        <taxon>Chaetothyriomycetidae</taxon>
        <taxon>Chaetothyriales</taxon>
        <taxon>Herpotrichiellaceae</taxon>
        <taxon>Exophiala</taxon>
    </lineage>
</organism>
<accession>A0A0D2DEZ6</accession>
<protein>
    <recommendedName>
        <fullName evidence="1">DUF985 domain-containing protein</fullName>
    </recommendedName>
</protein>
<keyword evidence="3" id="KW-1185">Reference proteome</keyword>
<dbReference type="GeneID" id="27358653"/>
<dbReference type="RefSeq" id="XP_016261196.1">
    <property type="nucleotide sequence ID" value="XM_016407716.1"/>
</dbReference>
<proteinExistence type="predicted"/>
<evidence type="ECO:0000313" key="2">
    <source>
        <dbReference type="EMBL" id="KIW40980.1"/>
    </source>
</evidence>
<dbReference type="InterPro" id="IPR039935">
    <property type="entry name" value="YML079W-like"/>
</dbReference>